<dbReference type="Pfam" id="PF06271">
    <property type="entry name" value="RDD"/>
    <property type="match status" value="1"/>
</dbReference>
<evidence type="ECO:0000256" key="3">
    <source>
        <dbReference type="ARBA" id="ARBA00022692"/>
    </source>
</evidence>
<accession>A0A1W1ZUW7</accession>
<feature type="transmembrane region" description="Helical" evidence="6">
    <location>
        <begin position="112"/>
        <end position="137"/>
    </location>
</feature>
<dbReference type="PANTHER" id="PTHR36115">
    <property type="entry name" value="PROLINE-RICH ANTIGEN HOMOLOG-RELATED"/>
    <property type="match status" value="1"/>
</dbReference>
<dbReference type="InterPro" id="IPR010432">
    <property type="entry name" value="RDD"/>
</dbReference>
<dbReference type="Proteomes" id="UP000192656">
    <property type="component" value="Unassembled WGS sequence"/>
</dbReference>
<dbReference type="RefSeq" id="WP_084408974.1">
    <property type="nucleotide sequence ID" value="NZ_FWXR01000003.1"/>
</dbReference>
<evidence type="ECO:0000256" key="1">
    <source>
        <dbReference type="ARBA" id="ARBA00004651"/>
    </source>
</evidence>
<feature type="domain" description="RDD" evidence="7">
    <location>
        <begin position="28"/>
        <end position="149"/>
    </location>
</feature>
<proteinExistence type="predicted"/>
<dbReference type="GO" id="GO:0005886">
    <property type="term" value="C:plasma membrane"/>
    <property type="evidence" value="ECO:0007669"/>
    <property type="project" value="UniProtKB-SubCell"/>
</dbReference>
<gene>
    <name evidence="8" type="ORF">SAMN06297251_103149</name>
</gene>
<organism evidence="8 9">
    <name type="scientific">Fulvimarina manganoxydans</name>
    <dbReference type="NCBI Taxonomy" id="937218"/>
    <lineage>
        <taxon>Bacteria</taxon>
        <taxon>Pseudomonadati</taxon>
        <taxon>Pseudomonadota</taxon>
        <taxon>Alphaproteobacteria</taxon>
        <taxon>Hyphomicrobiales</taxon>
        <taxon>Aurantimonadaceae</taxon>
        <taxon>Fulvimarina</taxon>
    </lineage>
</organism>
<evidence type="ECO:0000256" key="2">
    <source>
        <dbReference type="ARBA" id="ARBA00022475"/>
    </source>
</evidence>
<reference evidence="8 9" key="1">
    <citation type="submission" date="2017-04" db="EMBL/GenBank/DDBJ databases">
        <authorList>
            <person name="Afonso C.L."/>
            <person name="Miller P.J."/>
            <person name="Scott M.A."/>
            <person name="Spackman E."/>
            <person name="Goraichik I."/>
            <person name="Dimitrov K.M."/>
            <person name="Suarez D.L."/>
            <person name="Swayne D.E."/>
        </authorList>
    </citation>
    <scope>NUCLEOTIDE SEQUENCE [LARGE SCALE GENOMIC DNA]</scope>
    <source>
        <strain evidence="8 9">CGMCC 1.10972</strain>
    </source>
</reference>
<feature type="transmembrane region" description="Helical" evidence="6">
    <location>
        <begin position="31"/>
        <end position="58"/>
    </location>
</feature>
<keyword evidence="4 6" id="KW-1133">Transmembrane helix</keyword>
<comment type="subcellular location">
    <subcellularLocation>
        <location evidence="1">Cell membrane</location>
        <topology evidence="1">Multi-pass membrane protein</topology>
    </subcellularLocation>
</comment>
<feature type="transmembrane region" description="Helical" evidence="6">
    <location>
        <begin position="64"/>
        <end position="85"/>
    </location>
</feature>
<dbReference type="STRING" id="937218.SAMN06297251_103149"/>
<evidence type="ECO:0000256" key="5">
    <source>
        <dbReference type="ARBA" id="ARBA00023136"/>
    </source>
</evidence>
<protein>
    <submittedName>
        <fullName evidence="8">Uncharacterized membrane protein YckC, RDD family</fullName>
    </submittedName>
</protein>
<keyword evidence="3 6" id="KW-0812">Transmembrane</keyword>
<evidence type="ECO:0000259" key="7">
    <source>
        <dbReference type="Pfam" id="PF06271"/>
    </source>
</evidence>
<sequence length="157" mass="17538">MTDTAAYPQTDLRTGALDDWRRYRGVRTRRIMSFILDYTFVLLLSLPAAFVVFLLGIVSFGLGWGLYAVLLPVVAILYVGFTMGGRTQATPGMRMAGVEVRRLDGEAMDPPLAVLHGVLFWASTSVLTPFILLVSLFTRRKQLLHDLLLGTVVIRRH</sequence>
<dbReference type="OrthoDB" id="7270324at2"/>
<dbReference type="InterPro" id="IPR051791">
    <property type="entry name" value="Pra-immunoreactive"/>
</dbReference>
<evidence type="ECO:0000256" key="6">
    <source>
        <dbReference type="SAM" id="Phobius"/>
    </source>
</evidence>
<evidence type="ECO:0000313" key="8">
    <source>
        <dbReference type="EMBL" id="SMC52187.1"/>
    </source>
</evidence>
<evidence type="ECO:0000313" key="9">
    <source>
        <dbReference type="Proteomes" id="UP000192656"/>
    </source>
</evidence>
<dbReference type="AlphaFoldDB" id="A0A1W1ZUW7"/>
<evidence type="ECO:0000256" key="4">
    <source>
        <dbReference type="ARBA" id="ARBA00022989"/>
    </source>
</evidence>
<keyword evidence="2" id="KW-1003">Cell membrane</keyword>
<name>A0A1W1ZUW7_9HYPH</name>
<dbReference type="EMBL" id="FWXR01000003">
    <property type="protein sequence ID" value="SMC52187.1"/>
    <property type="molecule type" value="Genomic_DNA"/>
</dbReference>
<keyword evidence="9" id="KW-1185">Reference proteome</keyword>
<keyword evidence="5 6" id="KW-0472">Membrane</keyword>